<feature type="domain" description="ABC transmembrane type-1" evidence="7">
    <location>
        <begin position="18"/>
        <end position="197"/>
    </location>
</feature>
<feature type="transmembrane region" description="Helical" evidence="6">
    <location>
        <begin position="48"/>
        <end position="69"/>
    </location>
</feature>
<dbReference type="SUPFAM" id="SSF161098">
    <property type="entry name" value="MetI-like"/>
    <property type="match status" value="1"/>
</dbReference>
<dbReference type="Proteomes" id="UP000831684">
    <property type="component" value="Plasmid pB"/>
</dbReference>
<sequence>MSLTDFLATRWEDILAVSWWHLRLSLMAVGLALGIGLPLGVISHLNRVAAALVLNTVSMIYTVPTLALFGLMIPLLGLGVVPAIAAVVLYSLLPVVQNTYTGLANVDPHLREVAVGMGMGRVTRLFRVELPLALPVIFAGLRVAVVNAIGMVTLASLIAAGGLGDFIFRGISIMSWNLVIAGSAPVLIMALGADYLLKLAEQRLSRSREVATP</sequence>
<dbReference type="PROSITE" id="PS50928">
    <property type="entry name" value="ABC_TM1"/>
    <property type="match status" value="1"/>
</dbReference>
<dbReference type="AlphaFoldDB" id="A0A9E7A2U6"/>
<keyword evidence="2 6" id="KW-0813">Transport</keyword>
<feature type="transmembrane region" description="Helical" evidence="6">
    <location>
        <begin position="75"/>
        <end position="93"/>
    </location>
</feature>
<keyword evidence="4 6" id="KW-1133">Transmembrane helix</keyword>
<evidence type="ECO:0000259" key="7">
    <source>
        <dbReference type="PROSITE" id="PS50928"/>
    </source>
</evidence>
<keyword evidence="8" id="KW-0614">Plasmid</keyword>
<protein>
    <submittedName>
        <fullName evidence="8">ABC transporter permease</fullName>
    </submittedName>
</protein>
<keyword evidence="5 6" id="KW-0472">Membrane</keyword>
<reference evidence="8" key="1">
    <citation type="submission" date="2021-09" db="EMBL/GenBank/DDBJ databases">
        <title>Network and meta-omics reveal the key degrader and cooperation patterns in an efficient 1,4-dioxane-degrading microbial community.</title>
        <authorList>
            <person name="Dai C."/>
        </authorList>
    </citation>
    <scope>NUCLEOTIDE SEQUENCE</scope>
    <source>
        <strain evidence="8">ZM13</strain>
        <plasmid evidence="8">pB</plasmid>
    </source>
</reference>
<evidence type="ECO:0000256" key="4">
    <source>
        <dbReference type="ARBA" id="ARBA00022989"/>
    </source>
</evidence>
<evidence type="ECO:0000313" key="8">
    <source>
        <dbReference type="EMBL" id="UOK73515.1"/>
    </source>
</evidence>
<gene>
    <name evidence="8" type="ORF">K9D25_22945</name>
</gene>
<name>A0A9E7A2U6_9HYPH</name>
<dbReference type="PANTHER" id="PTHR30177">
    <property type="entry name" value="GLYCINE BETAINE/L-PROLINE TRANSPORT SYSTEM PERMEASE PROTEIN PROW"/>
    <property type="match status" value="1"/>
</dbReference>
<organism evidence="8 9">
    <name type="scientific">Ancylobacter polymorphus</name>
    <dbReference type="NCBI Taxonomy" id="223390"/>
    <lineage>
        <taxon>Bacteria</taxon>
        <taxon>Pseudomonadati</taxon>
        <taxon>Pseudomonadota</taxon>
        <taxon>Alphaproteobacteria</taxon>
        <taxon>Hyphomicrobiales</taxon>
        <taxon>Xanthobacteraceae</taxon>
        <taxon>Ancylobacter</taxon>
    </lineage>
</organism>
<dbReference type="GO" id="GO:0055085">
    <property type="term" value="P:transmembrane transport"/>
    <property type="evidence" value="ECO:0007669"/>
    <property type="project" value="InterPro"/>
</dbReference>
<comment type="similarity">
    <text evidence="6">Belongs to the binding-protein-dependent transport system permease family.</text>
</comment>
<dbReference type="EMBL" id="CP083241">
    <property type="protein sequence ID" value="UOK73515.1"/>
    <property type="molecule type" value="Genomic_DNA"/>
</dbReference>
<dbReference type="KEGG" id="apol:K9D25_22945"/>
<feature type="transmembrane region" description="Helical" evidence="6">
    <location>
        <begin position="132"/>
        <end position="161"/>
    </location>
</feature>
<feature type="transmembrane region" description="Helical" evidence="6">
    <location>
        <begin position="20"/>
        <end position="41"/>
    </location>
</feature>
<evidence type="ECO:0000256" key="1">
    <source>
        <dbReference type="ARBA" id="ARBA00004651"/>
    </source>
</evidence>
<dbReference type="PANTHER" id="PTHR30177:SF4">
    <property type="entry name" value="OSMOPROTECTANT IMPORT PERMEASE PROTEIN OSMW"/>
    <property type="match status" value="1"/>
</dbReference>
<comment type="subcellular location">
    <subcellularLocation>
        <location evidence="1 6">Cell membrane</location>
        <topology evidence="1 6">Multi-pass membrane protein</topology>
    </subcellularLocation>
</comment>
<evidence type="ECO:0000256" key="2">
    <source>
        <dbReference type="ARBA" id="ARBA00022448"/>
    </source>
</evidence>
<accession>A0A9E7A2U6</accession>
<geneLocation type="plasmid" evidence="8 9">
    <name>pB</name>
</geneLocation>
<evidence type="ECO:0000256" key="5">
    <source>
        <dbReference type="ARBA" id="ARBA00023136"/>
    </source>
</evidence>
<feature type="transmembrane region" description="Helical" evidence="6">
    <location>
        <begin position="173"/>
        <end position="197"/>
    </location>
</feature>
<evidence type="ECO:0000256" key="6">
    <source>
        <dbReference type="RuleBase" id="RU363032"/>
    </source>
</evidence>
<keyword evidence="3 6" id="KW-0812">Transmembrane</keyword>
<proteinExistence type="inferred from homology"/>
<dbReference type="InterPro" id="IPR035906">
    <property type="entry name" value="MetI-like_sf"/>
</dbReference>
<dbReference type="FunFam" id="1.10.3720.10:FF:000001">
    <property type="entry name" value="Glycine betaine ABC transporter, permease"/>
    <property type="match status" value="1"/>
</dbReference>
<dbReference type="RefSeq" id="WP_244451134.1">
    <property type="nucleotide sequence ID" value="NZ_CP083241.1"/>
</dbReference>
<evidence type="ECO:0000313" key="9">
    <source>
        <dbReference type="Proteomes" id="UP000831684"/>
    </source>
</evidence>
<dbReference type="Gene3D" id="1.10.3720.10">
    <property type="entry name" value="MetI-like"/>
    <property type="match status" value="1"/>
</dbReference>
<dbReference type="GO" id="GO:0005886">
    <property type="term" value="C:plasma membrane"/>
    <property type="evidence" value="ECO:0007669"/>
    <property type="project" value="UniProtKB-SubCell"/>
</dbReference>
<dbReference type="InterPro" id="IPR000515">
    <property type="entry name" value="MetI-like"/>
</dbReference>
<dbReference type="CDD" id="cd06261">
    <property type="entry name" value="TM_PBP2"/>
    <property type="match status" value="1"/>
</dbReference>
<dbReference type="Pfam" id="PF00528">
    <property type="entry name" value="BPD_transp_1"/>
    <property type="match status" value="1"/>
</dbReference>
<dbReference type="InterPro" id="IPR051204">
    <property type="entry name" value="ABC_transp_perm/SBD"/>
</dbReference>
<evidence type="ECO:0000256" key="3">
    <source>
        <dbReference type="ARBA" id="ARBA00022692"/>
    </source>
</evidence>
<dbReference type="GO" id="GO:0031460">
    <property type="term" value="P:glycine betaine transport"/>
    <property type="evidence" value="ECO:0007669"/>
    <property type="project" value="TreeGrafter"/>
</dbReference>